<evidence type="ECO:0000313" key="3">
    <source>
        <dbReference type="WBParaSite" id="Minc3s00264g08912"/>
    </source>
</evidence>
<protein>
    <submittedName>
        <fullName evidence="3">Uncharacterized protein</fullName>
    </submittedName>
</protein>
<keyword evidence="2" id="KW-1185">Reference proteome</keyword>
<dbReference type="WBParaSite" id="Minc3s00264g08912">
    <property type="protein sequence ID" value="Minc3s00264g08912"/>
    <property type="gene ID" value="Minc3s00264g08912"/>
</dbReference>
<reference evidence="3" key="1">
    <citation type="submission" date="2022-11" db="UniProtKB">
        <authorList>
            <consortium name="WormBaseParasite"/>
        </authorList>
    </citation>
    <scope>IDENTIFICATION</scope>
</reference>
<sequence>MKSNNHPELKLAEQAQGKGEGIGEGEVKVEDLYLKIKGIFINNDKLLGNFPIEDKKSVNLHYVGGFHLNDVKELRHKVNAMV</sequence>
<dbReference type="AlphaFoldDB" id="A0A914L457"/>
<dbReference type="Proteomes" id="UP000887563">
    <property type="component" value="Unplaced"/>
</dbReference>
<feature type="region of interest" description="Disordered" evidence="1">
    <location>
        <begin position="1"/>
        <end position="20"/>
    </location>
</feature>
<feature type="compositionally biased region" description="Basic and acidic residues" evidence="1">
    <location>
        <begin position="1"/>
        <end position="11"/>
    </location>
</feature>
<proteinExistence type="predicted"/>
<organism evidence="2 3">
    <name type="scientific">Meloidogyne incognita</name>
    <name type="common">Southern root-knot nematode worm</name>
    <name type="synonym">Oxyuris incognita</name>
    <dbReference type="NCBI Taxonomy" id="6306"/>
    <lineage>
        <taxon>Eukaryota</taxon>
        <taxon>Metazoa</taxon>
        <taxon>Ecdysozoa</taxon>
        <taxon>Nematoda</taxon>
        <taxon>Chromadorea</taxon>
        <taxon>Rhabditida</taxon>
        <taxon>Tylenchina</taxon>
        <taxon>Tylenchomorpha</taxon>
        <taxon>Tylenchoidea</taxon>
        <taxon>Meloidogynidae</taxon>
        <taxon>Meloidogyninae</taxon>
        <taxon>Meloidogyne</taxon>
        <taxon>Meloidogyne incognita group</taxon>
    </lineage>
</organism>
<evidence type="ECO:0000256" key="1">
    <source>
        <dbReference type="SAM" id="MobiDB-lite"/>
    </source>
</evidence>
<evidence type="ECO:0000313" key="2">
    <source>
        <dbReference type="Proteomes" id="UP000887563"/>
    </source>
</evidence>
<name>A0A914L457_MELIC</name>
<accession>A0A914L457</accession>